<dbReference type="EMBL" id="MHMS01000006">
    <property type="protein sequence ID" value="OGZ32542.1"/>
    <property type="molecule type" value="Genomic_DNA"/>
</dbReference>
<dbReference type="Proteomes" id="UP000176787">
    <property type="component" value="Unassembled WGS sequence"/>
</dbReference>
<reference evidence="1 2" key="1">
    <citation type="journal article" date="2016" name="Nat. Commun.">
        <title>Thousands of microbial genomes shed light on interconnected biogeochemical processes in an aquifer system.</title>
        <authorList>
            <person name="Anantharaman K."/>
            <person name="Brown C.T."/>
            <person name="Hug L.A."/>
            <person name="Sharon I."/>
            <person name="Castelle C.J."/>
            <person name="Probst A.J."/>
            <person name="Thomas B.C."/>
            <person name="Singh A."/>
            <person name="Wilkins M.J."/>
            <person name="Karaoz U."/>
            <person name="Brodie E.L."/>
            <person name="Williams K.H."/>
            <person name="Hubbard S.S."/>
            <person name="Banfield J.F."/>
        </authorList>
    </citation>
    <scope>NUCLEOTIDE SEQUENCE [LARGE SCALE GENOMIC DNA]</scope>
</reference>
<protein>
    <submittedName>
        <fullName evidence="1">Uncharacterized protein</fullName>
    </submittedName>
</protein>
<organism evidence="1 2">
    <name type="scientific">Candidatus Niyogibacteria bacterium RIFCSPLOWO2_12_FULL_41_13</name>
    <dbReference type="NCBI Taxonomy" id="1801726"/>
    <lineage>
        <taxon>Bacteria</taxon>
        <taxon>Candidatus Niyogiibacteriota</taxon>
    </lineage>
</organism>
<dbReference type="AlphaFoldDB" id="A0A1G2F434"/>
<comment type="caution">
    <text evidence="1">The sequence shown here is derived from an EMBL/GenBank/DDBJ whole genome shotgun (WGS) entry which is preliminary data.</text>
</comment>
<proteinExistence type="predicted"/>
<gene>
    <name evidence="1" type="ORF">A3H02_00150</name>
</gene>
<evidence type="ECO:0000313" key="2">
    <source>
        <dbReference type="Proteomes" id="UP000176787"/>
    </source>
</evidence>
<accession>A0A1G2F434</accession>
<sequence length="210" mass="23882">MPSTKGLEVFVRKNQLIDEEWFGLIEARRELIKPHLDSFTLPELGTLECMRSETSFTHMLRLDIATTIGDERFSLKTQGIFRIQPWSAVERIPNSGHRPPPGGVNCPDGTMRVWGLTRSGLWVLVTIGFVGENGYKDRGYERARTVEIVETDLPAIATKTKEKPQRMWKELGKVIKGFAEHRKSLYNQALNLAQMVEVEELAFSLIPKEA</sequence>
<name>A0A1G2F434_9BACT</name>
<evidence type="ECO:0000313" key="1">
    <source>
        <dbReference type="EMBL" id="OGZ32542.1"/>
    </source>
</evidence>